<evidence type="ECO:0008006" key="4">
    <source>
        <dbReference type="Google" id="ProtNLM"/>
    </source>
</evidence>
<dbReference type="Proteomes" id="UP000176850">
    <property type="component" value="Unassembled WGS sequence"/>
</dbReference>
<gene>
    <name evidence="2" type="ORF">A2799_01230</name>
</gene>
<evidence type="ECO:0000313" key="3">
    <source>
        <dbReference type="Proteomes" id="UP000176850"/>
    </source>
</evidence>
<protein>
    <recommendedName>
        <fullName evidence="4">TVP38/TMEM64 family membrane protein</fullName>
    </recommendedName>
</protein>
<dbReference type="AlphaFoldDB" id="A0A1F7GIA2"/>
<keyword evidence="1" id="KW-0812">Transmembrane</keyword>
<keyword evidence="1" id="KW-1133">Transmembrane helix</keyword>
<feature type="transmembrane region" description="Helical" evidence="1">
    <location>
        <begin position="164"/>
        <end position="185"/>
    </location>
</feature>
<organism evidence="2 3">
    <name type="scientific">Candidatus Roizmanbacteria bacterium RIFCSPHIGHO2_01_FULL_39_24</name>
    <dbReference type="NCBI Taxonomy" id="1802032"/>
    <lineage>
        <taxon>Bacteria</taxon>
        <taxon>Candidatus Roizmaniibacteriota</taxon>
    </lineage>
</organism>
<evidence type="ECO:0000313" key="2">
    <source>
        <dbReference type="EMBL" id="OGK18710.1"/>
    </source>
</evidence>
<name>A0A1F7GIA2_9BACT</name>
<accession>A0A1F7GIA2</accession>
<comment type="caution">
    <text evidence="2">The sequence shown here is derived from an EMBL/GenBank/DDBJ whole genome shotgun (WGS) entry which is preliminary data.</text>
</comment>
<sequence>MEKKIKSYKYKNLTFLAISLFIAFVLLRNETFHSYLLHLGNLGYIGAFISGILFVSTFTVALATLVLLVLSEGLSPIEIGIIAGLGAVIGDVVIFRFVKDSLAQEIGSIYNLFDHNHHLKKVLHTKYFSWTLPVVGALLIASPLPDEIGVSLMGLSKMKIPQFLLLSFVLNSIGIFLVILASTVIKP</sequence>
<dbReference type="EMBL" id="MFZH01000028">
    <property type="protein sequence ID" value="OGK18710.1"/>
    <property type="molecule type" value="Genomic_DNA"/>
</dbReference>
<proteinExistence type="predicted"/>
<feature type="transmembrane region" description="Helical" evidence="1">
    <location>
        <begin position="127"/>
        <end position="144"/>
    </location>
</feature>
<feature type="transmembrane region" description="Helical" evidence="1">
    <location>
        <begin position="77"/>
        <end position="98"/>
    </location>
</feature>
<keyword evidence="1" id="KW-0472">Membrane</keyword>
<evidence type="ECO:0000256" key="1">
    <source>
        <dbReference type="SAM" id="Phobius"/>
    </source>
</evidence>
<feature type="transmembrane region" description="Helical" evidence="1">
    <location>
        <begin position="44"/>
        <end position="70"/>
    </location>
</feature>
<reference evidence="2 3" key="1">
    <citation type="journal article" date="2016" name="Nat. Commun.">
        <title>Thousands of microbial genomes shed light on interconnected biogeochemical processes in an aquifer system.</title>
        <authorList>
            <person name="Anantharaman K."/>
            <person name="Brown C.T."/>
            <person name="Hug L.A."/>
            <person name="Sharon I."/>
            <person name="Castelle C.J."/>
            <person name="Probst A.J."/>
            <person name="Thomas B.C."/>
            <person name="Singh A."/>
            <person name="Wilkins M.J."/>
            <person name="Karaoz U."/>
            <person name="Brodie E.L."/>
            <person name="Williams K.H."/>
            <person name="Hubbard S.S."/>
            <person name="Banfield J.F."/>
        </authorList>
    </citation>
    <scope>NUCLEOTIDE SEQUENCE [LARGE SCALE GENOMIC DNA]</scope>
</reference>